<dbReference type="Proteomes" id="UP000768567">
    <property type="component" value="Unassembled WGS sequence"/>
</dbReference>
<dbReference type="Pfam" id="PF09586">
    <property type="entry name" value="YfhO"/>
    <property type="match status" value="1"/>
</dbReference>
<name>A0ABR9R6D4_9FIRM</name>
<feature type="transmembrane region" description="Helical" evidence="1">
    <location>
        <begin position="12"/>
        <end position="31"/>
    </location>
</feature>
<keyword evidence="1" id="KW-0472">Membrane</keyword>
<sequence length="425" mass="46725">MTARSEEALRRRTLQLSLLAGLGVLLALYLAGGWRPYVNAPSGFHYGINSPLDALTLLLPPGWRVLTQQGLLILRATAAGGVMCWYLMRHFDRADCLFAPMCAGYSAAVYTGCIINLVWVDAATLLPLMLDAADRSLRTGRVRRLFVLTFFCVAVNCYTAWPLCVYCLFYMIWQFLRRPGPMDWPGFFRAMGSGVKAMLPGMAVAFLLVLPVVLSQYQSDAFHLAASGEEFGFSPMELIYCLFFGRYSSACAAAGMPYLYIGSIVMMLALLYFMSNRDSTRAKFASAFLLVGVLASYLFNLPGLTWQNGDDLAVFPFRYGFLLSAMLLILAADTVVQDPPPVSSLAAAMFVLAIYLLGYRGTVGHAARLWRLGIGGGLYLACCPLLRMRALDRYRKAAGILLAVLILADTIASSCITLYGAFLWI</sequence>
<dbReference type="EMBL" id="JADCKC010000003">
    <property type="protein sequence ID" value="MBE5038457.1"/>
    <property type="molecule type" value="Genomic_DNA"/>
</dbReference>
<feature type="transmembrane region" description="Helical" evidence="1">
    <location>
        <begin position="257"/>
        <end position="275"/>
    </location>
</feature>
<gene>
    <name evidence="2" type="ORF">INF35_11730</name>
</gene>
<feature type="transmembrane region" description="Helical" evidence="1">
    <location>
        <begin position="344"/>
        <end position="363"/>
    </location>
</feature>
<keyword evidence="1" id="KW-0812">Transmembrane</keyword>
<feature type="transmembrane region" description="Helical" evidence="1">
    <location>
        <begin position="71"/>
        <end position="88"/>
    </location>
</feature>
<feature type="transmembrane region" description="Helical" evidence="1">
    <location>
        <begin position="145"/>
        <end position="173"/>
    </location>
</feature>
<evidence type="ECO:0000313" key="2">
    <source>
        <dbReference type="EMBL" id="MBE5038457.1"/>
    </source>
</evidence>
<comment type="caution">
    <text evidence="2">The sequence shown here is derived from an EMBL/GenBank/DDBJ whole genome shotgun (WGS) entry which is preliminary data.</text>
</comment>
<evidence type="ECO:0000313" key="3">
    <source>
        <dbReference type="Proteomes" id="UP000768567"/>
    </source>
</evidence>
<feature type="transmembrane region" description="Helical" evidence="1">
    <location>
        <begin position="312"/>
        <end position="332"/>
    </location>
</feature>
<feature type="transmembrane region" description="Helical" evidence="1">
    <location>
        <begin position="193"/>
        <end position="214"/>
    </location>
</feature>
<feature type="transmembrane region" description="Helical" evidence="1">
    <location>
        <begin position="398"/>
        <end position="422"/>
    </location>
</feature>
<feature type="transmembrane region" description="Helical" evidence="1">
    <location>
        <begin position="108"/>
        <end position="133"/>
    </location>
</feature>
<dbReference type="InterPro" id="IPR018580">
    <property type="entry name" value="Uncharacterised_YfhO"/>
</dbReference>
<reference evidence="2 3" key="1">
    <citation type="submission" date="2020-10" db="EMBL/GenBank/DDBJ databases">
        <title>ChiBAC.</title>
        <authorList>
            <person name="Zenner C."/>
            <person name="Hitch T.C.A."/>
            <person name="Clavel T."/>
        </authorList>
    </citation>
    <scope>NUCLEOTIDE SEQUENCE [LARGE SCALE GENOMIC DNA]</scope>
    <source>
        <strain evidence="2 3">DSM 109015</strain>
    </source>
</reference>
<dbReference type="RefSeq" id="WP_193502618.1">
    <property type="nucleotide sequence ID" value="NZ_JADCKC010000003.1"/>
</dbReference>
<keyword evidence="3" id="KW-1185">Reference proteome</keyword>
<evidence type="ECO:0000256" key="1">
    <source>
        <dbReference type="SAM" id="Phobius"/>
    </source>
</evidence>
<keyword evidence="1" id="KW-1133">Transmembrane helix</keyword>
<proteinExistence type="predicted"/>
<organism evidence="2 3">
    <name type="scientific">Gemmiger gallinarum</name>
    <dbReference type="NCBI Taxonomy" id="2779354"/>
    <lineage>
        <taxon>Bacteria</taxon>
        <taxon>Bacillati</taxon>
        <taxon>Bacillota</taxon>
        <taxon>Clostridia</taxon>
        <taxon>Eubacteriales</taxon>
        <taxon>Gemmiger</taxon>
    </lineage>
</organism>
<accession>A0ABR9R6D4</accession>
<feature type="transmembrane region" description="Helical" evidence="1">
    <location>
        <begin position="369"/>
        <end position="386"/>
    </location>
</feature>
<protein>
    <submittedName>
        <fullName evidence="2">YfhO family protein</fullName>
    </submittedName>
</protein>
<feature type="transmembrane region" description="Helical" evidence="1">
    <location>
        <begin position="287"/>
        <end position="306"/>
    </location>
</feature>